<dbReference type="AlphaFoldDB" id="A0A1H5EUM5"/>
<evidence type="ECO:0000313" key="1">
    <source>
        <dbReference type="EMBL" id="SED94816.1"/>
    </source>
</evidence>
<reference evidence="2" key="1">
    <citation type="submission" date="2016-10" db="EMBL/GenBank/DDBJ databases">
        <authorList>
            <person name="Varghese N."/>
            <person name="Submissions S."/>
        </authorList>
    </citation>
    <scope>NUCLEOTIDE SEQUENCE [LARGE SCALE GENOMIC DNA]</scope>
    <source>
        <strain evidence="2">DSM 44498</strain>
    </source>
</reference>
<accession>A0A1H5EUM5</accession>
<dbReference type="Proteomes" id="UP000183561">
    <property type="component" value="Unassembled WGS sequence"/>
</dbReference>
<evidence type="ECO:0008006" key="3">
    <source>
        <dbReference type="Google" id="ProtNLM"/>
    </source>
</evidence>
<protein>
    <recommendedName>
        <fullName evidence="3">DUF1990 domain-containing protein</fullName>
    </recommendedName>
</protein>
<organism evidence="1 2">
    <name type="scientific">Rhodococcus koreensis</name>
    <dbReference type="NCBI Taxonomy" id="99653"/>
    <lineage>
        <taxon>Bacteria</taxon>
        <taxon>Bacillati</taxon>
        <taxon>Actinomycetota</taxon>
        <taxon>Actinomycetes</taxon>
        <taxon>Mycobacteriales</taxon>
        <taxon>Nocardiaceae</taxon>
        <taxon>Rhodococcus</taxon>
    </lineage>
</organism>
<proteinExistence type="predicted"/>
<evidence type="ECO:0000313" key="2">
    <source>
        <dbReference type="Proteomes" id="UP000183561"/>
    </source>
</evidence>
<keyword evidence="2" id="KW-1185">Reference proteome</keyword>
<gene>
    <name evidence="1" type="ORF">SAMN04490239_9378</name>
</gene>
<dbReference type="EMBL" id="FNSV01000007">
    <property type="protein sequence ID" value="SED94816.1"/>
    <property type="molecule type" value="Genomic_DNA"/>
</dbReference>
<name>A0A1H5EUM5_9NOCA</name>
<sequence>MVDDSGLTSSLIEAQLPTYEQRILRTQVIYASASEIFSAIRSVDFFQSPVVALPNRARIAIDALRSRRCAHVPSGSQFRFDQLLEPDGGFHLLAEEPEHAIVLGFIGRWWEKGYGRVEWEPEDFRTFSLPGYGIGAWSFTALAYDTRTSILATEVRVHGTDAGARRTFRRYWTVVGPFVTAMSGPLLRLIRDEAEVASAVIR</sequence>